<accession>A0A1F4SWF2</accession>
<dbReference type="EMBL" id="MEUB01000007">
    <property type="protein sequence ID" value="OGC24750.1"/>
    <property type="molecule type" value="Genomic_DNA"/>
</dbReference>
<proteinExistence type="predicted"/>
<evidence type="ECO:0000313" key="2">
    <source>
        <dbReference type="EMBL" id="OGC24750.1"/>
    </source>
</evidence>
<evidence type="ECO:0000313" key="3">
    <source>
        <dbReference type="Proteomes" id="UP000178417"/>
    </source>
</evidence>
<dbReference type="AlphaFoldDB" id="A0A1F4SWF2"/>
<name>A0A1F4SWF2_UNCSA</name>
<dbReference type="Proteomes" id="UP000178417">
    <property type="component" value="Unassembled WGS sequence"/>
</dbReference>
<feature type="region of interest" description="Disordered" evidence="1">
    <location>
        <begin position="145"/>
        <end position="193"/>
    </location>
</feature>
<comment type="caution">
    <text evidence="2">The sequence shown here is derived from an EMBL/GenBank/DDBJ whole genome shotgun (WGS) entry which is preliminary data.</text>
</comment>
<dbReference type="STRING" id="1802579.A2310_04620"/>
<reference evidence="2 3" key="1">
    <citation type="journal article" date="2016" name="Nat. Commun.">
        <title>Thousands of microbial genomes shed light on interconnected biogeochemical processes in an aquifer system.</title>
        <authorList>
            <person name="Anantharaman K."/>
            <person name="Brown C.T."/>
            <person name="Hug L.A."/>
            <person name="Sharon I."/>
            <person name="Castelle C.J."/>
            <person name="Probst A.J."/>
            <person name="Thomas B.C."/>
            <person name="Singh A."/>
            <person name="Wilkins M.J."/>
            <person name="Karaoz U."/>
            <person name="Brodie E.L."/>
            <person name="Williams K.H."/>
            <person name="Hubbard S.S."/>
            <person name="Banfield J.F."/>
        </authorList>
    </citation>
    <scope>NUCLEOTIDE SEQUENCE [LARGE SCALE GENOMIC DNA]</scope>
</reference>
<organism evidence="2 3">
    <name type="scientific">candidate division WOR-1 bacterium RIFOXYB2_FULL_37_13</name>
    <dbReference type="NCBI Taxonomy" id="1802579"/>
    <lineage>
        <taxon>Bacteria</taxon>
        <taxon>Bacillati</taxon>
        <taxon>Saganbacteria</taxon>
    </lineage>
</organism>
<gene>
    <name evidence="2" type="ORF">A2310_04620</name>
</gene>
<evidence type="ECO:0000256" key="1">
    <source>
        <dbReference type="SAM" id="MobiDB-lite"/>
    </source>
</evidence>
<sequence>MPKKIKKVLGSKKRKPKKTNLLGVVTHYFGKINVAAVKLSAPLKVGDYIEFKNGEESFCQLVESIQVNHKNILSARGKSEIGLKVVKEVKEGFQVLKAVQPTLLETVPAKKEESFKPIFNNVANPQNSETLTIIRRKILITNQVPQKEEKPAKDSFIVSPLPEKHGASLPETPQPQKPNPKKSGYNNVKFLKF</sequence>
<protein>
    <recommendedName>
        <fullName evidence="4">Translation elongation factor EFTu-like domain-containing protein</fullName>
    </recommendedName>
</protein>
<evidence type="ECO:0008006" key="4">
    <source>
        <dbReference type="Google" id="ProtNLM"/>
    </source>
</evidence>